<dbReference type="AlphaFoldDB" id="A0ABA7IXE1"/>
<dbReference type="PANTHER" id="PTHR15993:SF6">
    <property type="entry name" value="HEMOGEN"/>
    <property type="match status" value="1"/>
</dbReference>
<accession>A0ABA7IXE1</accession>
<protein>
    <submittedName>
        <fullName evidence="2">Hemogen like</fullName>
    </submittedName>
</protein>
<evidence type="ECO:0000256" key="1">
    <source>
        <dbReference type="SAM" id="MobiDB-lite"/>
    </source>
</evidence>
<feature type="compositionally biased region" description="Polar residues" evidence="1">
    <location>
        <begin position="68"/>
        <end position="83"/>
    </location>
</feature>
<dbReference type="GeneTree" id="ENSGT00390000004522"/>
<feature type="region of interest" description="Disordered" evidence="1">
    <location>
        <begin position="62"/>
        <end position="105"/>
    </location>
</feature>
<name>A0ABA7IXE1_MOUSE</name>
<evidence type="ECO:0000313" key="3">
    <source>
        <dbReference type="MGI" id="MGI:5434363"/>
    </source>
</evidence>
<dbReference type="MGI" id="MGI:5434363">
    <property type="gene designation" value="Hemgnl"/>
</dbReference>
<reference evidence="2 4" key="1">
    <citation type="journal article" date="2009" name="PLoS Biol.">
        <title>Lineage-specific biology revealed by a finished genome assembly of the mouse.</title>
        <authorList>
            <consortium name="Mouse Genome Sequencing Consortium"/>
            <person name="Church D.M."/>
            <person name="Goodstadt L."/>
            <person name="Hillier L.W."/>
            <person name="Zody M.C."/>
            <person name="Goldstein S."/>
            <person name="She X."/>
            <person name="Bult C.J."/>
            <person name="Agarwala R."/>
            <person name="Cherry J.L."/>
            <person name="DiCuccio M."/>
            <person name="Hlavina W."/>
            <person name="Kapustin Y."/>
            <person name="Meric P."/>
            <person name="Maglott D."/>
            <person name="Birtle Z."/>
            <person name="Marques A.C."/>
            <person name="Graves T."/>
            <person name="Zhou S."/>
            <person name="Teague B."/>
            <person name="Potamousis K."/>
            <person name="Churas C."/>
            <person name="Place M."/>
            <person name="Herschleb J."/>
            <person name="Runnheim R."/>
            <person name="Forrest D."/>
            <person name="Amos-Landgraf J."/>
            <person name="Schwartz D.C."/>
            <person name="Cheng Z."/>
            <person name="Lindblad-Toh K."/>
            <person name="Eichler E.E."/>
            <person name="Ponting C.P."/>
        </authorList>
    </citation>
    <scope>NUCLEOTIDE SEQUENCE [LARGE SCALE GENOMIC DNA]</scope>
    <source>
        <strain evidence="2 4">C57BL/6J</strain>
    </source>
</reference>
<dbReference type="Ensembl" id="ENSMUST00000249995.1">
    <property type="protein sequence ID" value="ENSMUSP00000160079.1"/>
    <property type="gene ID" value="ENSMUSG00000121974.1"/>
</dbReference>
<reference evidence="2 4" key="2">
    <citation type="journal article" date="2011" name="PLoS Biol.">
        <title>Modernizing reference genome assemblies.</title>
        <authorList>
            <person name="Church D.M."/>
            <person name="Schneider V.A."/>
            <person name="Graves T."/>
            <person name="Auger K."/>
            <person name="Cunningham F."/>
            <person name="Bouk N."/>
            <person name="Chen H.C."/>
            <person name="Agarwala R."/>
            <person name="McLaren W.M."/>
            <person name="Ritchie G.R."/>
            <person name="Albracht D."/>
            <person name="Kremitzki M."/>
            <person name="Rock S."/>
            <person name="Kotkiewicz H."/>
            <person name="Kremitzki C."/>
            <person name="Wollam A."/>
            <person name="Trani L."/>
            <person name="Fulton L."/>
            <person name="Fulton R."/>
            <person name="Matthews L."/>
            <person name="Whitehead S."/>
            <person name="Chow W."/>
            <person name="Torrance J."/>
            <person name="Dunn M."/>
            <person name="Harden G."/>
            <person name="Threadgold G."/>
            <person name="Wood J."/>
            <person name="Collins J."/>
            <person name="Heath P."/>
            <person name="Griffiths G."/>
            <person name="Pelan S."/>
            <person name="Grafham D."/>
            <person name="Eichler E.E."/>
            <person name="Weinstock G."/>
            <person name="Mardis E.R."/>
            <person name="Wilson R.K."/>
            <person name="Howe K."/>
            <person name="Flicek P."/>
            <person name="Hubbard T."/>
        </authorList>
    </citation>
    <scope>NUCLEOTIDE SEQUENCE [LARGE SCALE GENOMIC DNA]</scope>
    <source>
        <strain evidence="2 4">C57BL/6J</strain>
    </source>
</reference>
<evidence type="ECO:0000313" key="2">
    <source>
        <dbReference type="Ensembl" id="ENSMUSP00000160079.1"/>
    </source>
</evidence>
<evidence type="ECO:0000313" key="4">
    <source>
        <dbReference type="Proteomes" id="UP000000589"/>
    </source>
</evidence>
<dbReference type="Proteomes" id="UP000000589">
    <property type="component" value="Chromosome X"/>
</dbReference>
<gene>
    <name evidence="2 3" type="primary">Hemgnl</name>
</gene>
<organism evidence="2 4">
    <name type="scientific">Mus musculus</name>
    <name type="common">Mouse</name>
    <dbReference type="NCBI Taxonomy" id="10090"/>
    <lineage>
        <taxon>Eukaryota</taxon>
        <taxon>Metazoa</taxon>
        <taxon>Chordata</taxon>
        <taxon>Craniata</taxon>
        <taxon>Vertebrata</taxon>
        <taxon>Euteleostomi</taxon>
        <taxon>Mammalia</taxon>
        <taxon>Eutheria</taxon>
        <taxon>Euarchontoglires</taxon>
        <taxon>Glires</taxon>
        <taxon>Rodentia</taxon>
        <taxon>Myomorpha</taxon>
        <taxon>Muroidea</taxon>
        <taxon>Muridae</taxon>
        <taxon>Murinae</taxon>
        <taxon>Mus</taxon>
        <taxon>Mus</taxon>
    </lineage>
</organism>
<keyword evidence="4" id="KW-1185">Reference proteome</keyword>
<reference evidence="2" key="3">
    <citation type="submission" date="2025-08" db="UniProtKB">
        <authorList>
            <consortium name="Ensembl"/>
        </authorList>
    </citation>
    <scope>IDENTIFICATION</scope>
    <source>
        <strain evidence="2">C57BL/6J</strain>
    </source>
</reference>
<dbReference type="PANTHER" id="PTHR15993">
    <property type="entry name" value="HEMOGEN"/>
    <property type="match status" value="1"/>
</dbReference>
<proteinExistence type="predicted"/>
<reference evidence="2" key="4">
    <citation type="submission" date="2025-09" db="UniProtKB">
        <authorList>
            <consortium name="Ensembl"/>
        </authorList>
    </citation>
    <scope>IDENTIFICATION</scope>
    <source>
        <strain evidence="2">C57BL/6J</strain>
    </source>
</reference>
<dbReference type="InterPro" id="IPR033272">
    <property type="entry name" value="Hemogen"/>
</dbReference>
<sequence length="382" mass="44412">MDLKKNQTHVTLCQTTDTDTEKTYEPNVIGSWHLQNREQIKKRKHEAQKKQMLQWHLEEQKIHKRQRSQNANHKVLKKQQSTEPKAESLLQVEKETQVAPAQKETQYSETEDLLYLTSSPKDLPAEYCFEIHQDSFIHGEKSARYRDTAVLNPFSQTNQYLTESEDLYPKLCQETSVLKEYGLKICSDMAEHEAFSSESCEETMFNKTLPCTISEDTTDKYECSGSPKSYVPENYLLKKCQKLPGSEKFTTEPHLEAIMPEVFFSYLQLRAVAKDDFPLAQEAVEPEYSSDEIYKDITETTTSYKIMEVTPKPEVNSLEKCQEICEDEKCSPEAYQEMPGIEDISNKRHQNSDEPYDCFLEQIQEIDTSEDQYTSIHQKVNI</sequence>